<dbReference type="SFLD" id="SFLDF00027">
    <property type="entry name" value="p-type_atpase"/>
    <property type="match status" value="1"/>
</dbReference>
<dbReference type="SUPFAM" id="SSF81660">
    <property type="entry name" value="Metal cation-transporting ATPase, ATP-binding domain N"/>
    <property type="match status" value="1"/>
</dbReference>
<dbReference type="SUPFAM" id="SSF81665">
    <property type="entry name" value="Calcium ATPase, transmembrane domain M"/>
    <property type="match status" value="1"/>
</dbReference>
<evidence type="ECO:0000256" key="4">
    <source>
        <dbReference type="ARBA" id="ARBA00022475"/>
    </source>
</evidence>
<dbReference type="FunFam" id="3.40.50.1000:FF:000020">
    <property type="entry name" value="Probable cation-transporting P-type ATPase"/>
    <property type="match status" value="1"/>
</dbReference>
<dbReference type="Pfam" id="PF00122">
    <property type="entry name" value="E1-E2_ATPase"/>
    <property type="match status" value="1"/>
</dbReference>
<evidence type="ECO:0000256" key="6">
    <source>
        <dbReference type="ARBA" id="ARBA00022723"/>
    </source>
</evidence>
<proteinExistence type="inferred from homology"/>
<keyword evidence="12 13" id="KW-0472">Membrane</keyword>
<keyword evidence="5 13" id="KW-0812">Transmembrane</keyword>
<evidence type="ECO:0000256" key="5">
    <source>
        <dbReference type="ARBA" id="ARBA00022692"/>
    </source>
</evidence>
<dbReference type="Gene3D" id="3.40.50.1000">
    <property type="entry name" value="HAD superfamily/HAD-like"/>
    <property type="match status" value="1"/>
</dbReference>
<feature type="domain" description="P-type ATPase A" evidence="14">
    <location>
        <begin position="132"/>
        <end position="233"/>
    </location>
</feature>
<dbReference type="InterPro" id="IPR036412">
    <property type="entry name" value="HAD-like_sf"/>
</dbReference>
<dbReference type="Proteomes" id="UP000230607">
    <property type="component" value="Chromosome 1"/>
</dbReference>
<accession>A0A2H1FEF8</accession>
<keyword evidence="8" id="KW-0067">ATP-binding</keyword>
<dbReference type="Gene3D" id="3.40.1110.10">
    <property type="entry name" value="Calcium-transporting ATPase, cytoplasmic domain N"/>
    <property type="match status" value="1"/>
</dbReference>
<dbReference type="InterPro" id="IPR008250">
    <property type="entry name" value="ATPase_P-typ_transduc_dom_A_sf"/>
</dbReference>
<reference evidence="16" key="1">
    <citation type="submission" date="2017-03" db="EMBL/GenBank/DDBJ databases">
        <authorList>
            <person name="Herbold C."/>
        </authorList>
    </citation>
    <scope>NUCLEOTIDE SEQUENCE [LARGE SCALE GENOMIC DNA]</scope>
</reference>
<dbReference type="InterPro" id="IPR059000">
    <property type="entry name" value="ATPase_P-type_domA"/>
</dbReference>
<dbReference type="Gene3D" id="2.70.150.10">
    <property type="entry name" value="Calcium-transporting ATPase, cytoplasmic transduction domain A"/>
    <property type="match status" value="1"/>
</dbReference>
<dbReference type="NCBIfam" id="TIGR01525">
    <property type="entry name" value="ATPase-IB_hvy"/>
    <property type="match status" value="1"/>
</dbReference>
<dbReference type="SUPFAM" id="SSF81653">
    <property type="entry name" value="Calcium ATPase, transduction domain A"/>
    <property type="match status" value="1"/>
</dbReference>
<dbReference type="EC" id="3.6.3.3" evidence="15"/>
<dbReference type="NCBIfam" id="TIGR01494">
    <property type="entry name" value="ATPase_P-type"/>
    <property type="match status" value="2"/>
</dbReference>
<evidence type="ECO:0000256" key="2">
    <source>
        <dbReference type="ARBA" id="ARBA00006024"/>
    </source>
</evidence>
<dbReference type="SUPFAM" id="SSF56784">
    <property type="entry name" value="HAD-like"/>
    <property type="match status" value="1"/>
</dbReference>
<evidence type="ECO:0000313" key="16">
    <source>
        <dbReference type="Proteomes" id="UP000230607"/>
    </source>
</evidence>
<dbReference type="InterPro" id="IPR018303">
    <property type="entry name" value="ATPase_P-typ_P_site"/>
</dbReference>
<dbReference type="EMBL" id="LT841358">
    <property type="protein sequence ID" value="SMH71137.1"/>
    <property type="molecule type" value="Genomic_DNA"/>
</dbReference>
<dbReference type="RefSeq" id="WP_157927162.1">
    <property type="nucleotide sequence ID" value="NZ_LT841358.1"/>
</dbReference>
<dbReference type="InterPro" id="IPR023214">
    <property type="entry name" value="HAD_sf"/>
</dbReference>
<sequence length="679" mass="74166">MSGACEYDPKKAHELAEEPDDKRIEILRIVGIGLVMIFIAWLQIIQPDWIGKIVITITVMIGGYPLFKESLGALRNGRVNMELSMVIAIIASLALFQFLPAIVVTFFAIMSEFIEGFIVKKGRKNIEKLYSLAPRKALVKNDDGQTQSLEIEQVNVGNIIIVREGDVIPVDGVIISGSSTIDQSSITGESLPVEKKIGDHVFAGTINLTQQLEIRCEKKSTDTTFAKIIQLVEEAEASKAPIQKLSDKMATRLIQFAIGLSVVTYLVTQNIVSTLSVIIVAGACGLAVGTPIALLATIGKISKRGIVIKGGLQIENLSRAGIVVFDKTGTLTHGKPVVSQVVSLDPSETPKKILEYAATIEKNINHPLARAVEERAIQEGILISNERSTVSNMVTVGGGVRRIFNQQQISLGNLEFIDKVINDGDTEHASQRMSELLKSKRSSFQYLVNEYKDNAGHTLQIVRQQDVNLLQFALTATFLAIDRQLVGALFFEDSLRDDAKEAINKIKKMNIKVVMLTGDNEKIAKRIAEEVGIDEYYAELLPQDKVSKIEDIVKTHGKDKMVVMVGDGVNDAPALAKAHIGIAMGKTGTDVAIETADVVLMSEDLMKIPYLIKNSRQSIFAIKQNYFGTLSVDGFGFVLAFTGHINPLLAAAIHVSSELVFMVNSARLILDKQFTGAKP</sequence>
<dbReference type="InterPro" id="IPR023298">
    <property type="entry name" value="ATPase_P-typ_TM_dom_sf"/>
</dbReference>
<evidence type="ECO:0000256" key="9">
    <source>
        <dbReference type="ARBA" id="ARBA00022967"/>
    </source>
</evidence>
<protein>
    <submittedName>
        <fullName evidence="15">Putative cadmium-transporting ATPase</fullName>
        <ecNumber evidence="15">3.6.3.3</ecNumber>
    </submittedName>
</protein>
<evidence type="ECO:0000256" key="3">
    <source>
        <dbReference type="ARBA" id="ARBA00022448"/>
    </source>
</evidence>
<evidence type="ECO:0000256" key="8">
    <source>
        <dbReference type="ARBA" id="ARBA00022840"/>
    </source>
</evidence>
<dbReference type="InterPro" id="IPR027256">
    <property type="entry name" value="P-typ_ATPase_IB"/>
</dbReference>
<keyword evidence="3" id="KW-0813">Transport</keyword>
<dbReference type="OrthoDB" id="8588at2157"/>
<keyword evidence="11" id="KW-0406">Ion transport</keyword>
<dbReference type="SFLD" id="SFLDG00002">
    <property type="entry name" value="C1.7:_P-type_atpase_like"/>
    <property type="match status" value="1"/>
</dbReference>
<keyword evidence="4" id="KW-1003">Cell membrane</keyword>
<evidence type="ECO:0000256" key="11">
    <source>
        <dbReference type="ARBA" id="ARBA00023065"/>
    </source>
</evidence>
<feature type="transmembrane region" description="Helical" evidence="13">
    <location>
        <begin position="278"/>
        <end position="299"/>
    </location>
</feature>
<feature type="transmembrane region" description="Helical" evidence="13">
    <location>
        <begin position="253"/>
        <end position="272"/>
    </location>
</feature>
<dbReference type="GO" id="GO:0005524">
    <property type="term" value="F:ATP binding"/>
    <property type="evidence" value="ECO:0007669"/>
    <property type="project" value="UniProtKB-KW"/>
</dbReference>
<feature type="transmembrane region" description="Helical" evidence="13">
    <location>
        <begin position="50"/>
        <end position="67"/>
    </location>
</feature>
<feature type="transmembrane region" description="Helical" evidence="13">
    <location>
        <begin position="26"/>
        <end position="44"/>
    </location>
</feature>
<dbReference type="PANTHER" id="PTHR48085">
    <property type="entry name" value="CADMIUM/ZINC-TRANSPORTING ATPASE HMA2-RELATED"/>
    <property type="match status" value="1"/>
</dbReference>
<dbReference type="AlphaFoldDB" id="A0A2H1FEF8"/>
<dbReference type="InterPro" id="IPR051014">
    <property type="entry name" value="Cation_Transport_ATPase_IB"/>
</dbReference>
<name>A0A2H1FEF8_9ARCH</name>
<organism evidence="15 16">
    <name type="scientific">Candidatus Nitrosotalea okcheonensis</name>
    <dbReference type="NCBI Taxonomy" id="1903276"/>
    <lineage>
        <taxon>Archaea</taxon>
        <taxon>Nitrososphaerota</taxon>
        <taxon>Nitrososphaeria</taxon>
        <taxon>Nitrosotaleales</taxon>
        <taxon>Nitrosotaleaceae</taxon>
        <taxon>Nitrosotalea</taxon>
    </lineage>
</organism>
<keyword evidence="15" id="KW-0378">Hydrolase</keyword>
<dbReference type="PROSITE" id="PS00154">
    <property type="entry name" value="ATPASE_E1_E2"/>
    <property type="match status" value="1"/>
</dbReference>
<dbReference type="PRINTS" id="PR00119">
    <property type="entry name" value="CATATPASE"/>
</dbReference>
<keyword evidence="9" id="KW-1278">Translocase</keyword>
<dbReference type="GO" id="GO:0019829">
    <property type="term" value="F:ATPase-coupled monoatomic cation transmembrane transporter activity"/>
    <property type="evidence" value="ECO:0007669"/>
    <property type="project" value="InterPro"/>
</dbReference>
<dbReference type="PANTHER" id="PTHR48085:SF5">
    <property type="entry name" value="CADMIUM_ZINC-TRANSPORTING ATPASE HMA4-RELATED"/>
    <property type="match status" value="1"/>
</dbReference>
<dbReference type="GO" id="GO:0046872">
    <property type="term" value="F:metal ion binding"/>
    <property type="evidence" value="ECO:0007669"/>
    <property type="project" value="UniProtKB-KW"/>
</dbReference>
<dbReference type="GO" id="GO:0005886">
    <property type="term" value="C:plasma membrane"/>
    <property type="evidence" value="ECO:0007669"/>
    <property type="project" value="UniProtKB-SubCell"/>
</dbReference>
<evidence type="ECO:0000256" key="7">
    <source>
        <dbReference type="ARBA" id="ARBA00022741"/>
    </source>
</evidence>
<evidence type="ECO:0000256" key="1">
    <source>
        <dbReference type="ARBA" id="ARBA00004651"/>
    </source>
</evidence>
<evidence type="ECO:0000256" key="13">
    <source>
        <dbReference type="SAM" id="Phobius"/>
    </source>
</evidence>
<evidence type="ECO:0000256" key="12">
    <source>
        <dbReference type="ARBA" id="ARBA00023136"/>
    </source>
</evidence>
<keyword evidence="10 13" id="KW-1133">Transmembrane helix</keyword>
<evidence type="ECO:0000259" key="14">
    <source>
        <dbReference type="Pfam" id="PF00122"/>
    </source>
</evidence>
<dbReference type="PRINTS" id="PR00941">
    <property type="entry name" value="CDATPASE"/>
</dbReference>
<gene>
    <name evidence="15" type="ORF">NCS_10944</name>
</gene>
<dbReference type="SFLD" id="SFLDS00003">
    <property type="entry name" value="Haloacid_Dehalogenase"/>
    <property type="match status" value="1"/>
</dbReference>
<evidence type="ECO:0000256" key="10">
    <source>
        <dbReference type="ARBA" id="ARBA00022989"/>
    </source>
</evidence>
<dbReference type="FunFam" id="2.70.150.10:FF:000002">
    <property type="entry name" value="Copper-transporting ATPase 1, putative"/>
    <property type="match status" value="1"/>
</dbReference>
<evidence type="ECO:0000313" key="15">
    <source>
        <dbReference type="EMBL" id="SMH71137.1"/>
    </source>
</evidence>
<comment type="similarity">
    <text evidence="2">Belongs to the cation transport ATPase (P-type) (TC 3.A.3) family. Type IB subfamily.</text>
</comment>
<dbReference type="InterPro" id="IPR044492">
    <property type="entry name" value="P_typ_ATPase_HD_dom"/>
</dbReference>
<keyword evidence="16" id="KW-1185">Reference proteome</keyword>
<dbReference type="InterPro" id="IPR001757">
    <property type="entry name" value="P_typ_ATPase"/>
</dbReference>
<comment type="subcellular location">
    <subcellularLocation>
        <location evidence="1">Cell membrane</location>
        <topology evidence="1">Multi-pass membrane protein</topology>
    </subcellularLocation>
</comment>
<dbReference type="Pfam" id="PF00702">
    <property type="entry name" value="Hydrolase"/>
    <property type="match status" value="1"/>
</dbReference>
<keyword evidence="7" id="KW-0547">Nucleotide-binding</keyword>
<dbReference type="GO" id="GO:0016887">
    <property type="term" value="F:ATP hydrolysis activity"/>
    <property type="evidence" value="ECO:0007669"/>
    <property type="project" value="InterPro"/>
</dbReference>
<dbReference type="InterPro" id="IPR023299">
    <property type="entry name" value="ATPase_P-typ_cyto_dom_N"/>
</dbReference>
<keyword evidence="6" id="KW-0479">Metal-binding</keyword>